<protein>
    <submittedName>
        <fullName evidence="1">Uncharacterized protein</fullName>
    </submittedName>
</protein>
<accession>A0ABT6XSP9</accession>
<dbReference type="EMBL" id="JASGBP010000009">
    <property type="protein sequence ID" value="MDI9258130.1"/>
    <property type="molecule type" value="Genomic_DNA"/>
</dbReference>
<dbReference type="RefSeq" id="WP_283239796.1">
    <property type="nucleotide sequence ID" value="NZ_JASGBP010000009.1"/>
</dbReference>
<evidence type="ECO:0000313" key="1">
    <source>
        <dbReference type="EMBL" id="MDI9258130.1"/>
    </source>
</evidence>
<reference evidence="1 2" key="1">
    <citation type="submission" date="2023-05" db="EMBL/GenBank/DDBJ databases">
        <title>Flavobacterium sedimenti sp. nov., isolated from the sediment.</title>
        <authorList>
            <person name="Wu N."/>
        </authorList>
    </citation>
    <scope>NUCLEOTIDE SEQUENCE [LARGE SCALE GENOMIC DNA]</scope>
    <source>
        <strain evidence="1 2">YZ-48</strain>
    </source>
</reference>
<keyword evidence="2" id="KW-1185">Reference proteome</keyword>
<dbReference type="Proteomes" id="UP001230035">
    <property type="component" value="Unassembled WGS sequence"/>
</dbReference>
<name>A0ABT6XSP9_9FLAO</name>
<evidence type="ECO:0000313" key="2">
    <source>
        <dbReference type="Proteomes" id="UP001230035"/>
    </source>
</evidence>
<proteinExistence type="predicted"/>
<comment type="caution">
    <text evidence="1">The sequence shown here is derived from an EMBL/GenBank/DDBJ whole genome shotgun (WGS) entry which is preliminary data.</text>
</comment>
<organism evidence="1 2">
    <name type="scientific">Flavobacterium sedimenticola</name>
    <dbReference type="NCBI Taxonomy" id="3043286"/>
    <lineage>
        <taxon>Bacteria</taxon>
        <taxon>Pseudomonadati</taxon>
        <taxon>Bacteroidota</taxon>
        <taxon>Flavobacteriia</taxon>
        <taxon>Flavobacteriales</taxon>
        <taxon>Flavobacteriaceae</taxon>
        <taxon>Flavobacterium</taxon>
    </lineage>
</organism>
<sequence>MSKSMLDHTKSVLKKVSFNADLFSKELEKAFKVLLPYELEELKAWLLKFIQEKPELQHCIIKIKN</sequence>
<gene>
    <name evidence="1" type="ORF">QHT84_11960</name>
</gene>